<gene>
    <name evidence="4" type="ORF">CBRE1094_LOCUS33853</name>
</gene>
<dbReference type="AlphaFoldDB" id="A0A7S2IGZ9"/>
<dbReference type="PANTHER" id="PTHR43877">
    <property type="entry name" value="AMINOALKYLPHOSPHONATE N-ACETYLTRANSFERASE-RELATED-RELATED"/>
    <property type="match status" value="1"/>
</dbReference>
<dbReference type="EMBL" id="HBGU01062110">
    <property type="protein sequence ID" value="CAD9518715.1"/>
    <property type="molecule type" value="Transcribed_RNA"/>
</dbReference>
<accession>A0A7S2IGZ9</accession>
<keyword evidence="2" id="KW-0012">Acyltransferase</keyword>
<dbReference type="InterPro" id="IPR050832">
    <property type="entry name" value="Bact_Acetyltransf"/>
</dbReference>
<evidence type="ECO:0000256" key="1">
    <source>
        <dbReference type="ARBA" id="ARBA00022679"/>
    </source>
</evidence>
<organism evidence="4">
    <name type="scientific">Haptolina brevifila</name>
    <dbReference type="NCBI Taxonomy" id="156173"/>
    <lineage>
        <taxon>Eukaryota</taxon>
        <taxon>Haptista</taxon>
        <taxon>Haptophyta</taxon>
        <taxon>Prymnesiophyceae</taxon>
        <taxon>Prymnesiales</taxon>
        <taxon>Prymnesiaceae</taxon>
        <taxon>Haptolina</taxon>
    </lineage>
</organism>
<dbReference type="InterPro" id="IPR016181">
    <property type="entry name" value="Acyl_CoA_acyltransferase"/>
</dbReference>
<keyword evidence="1" id="KW-0808">Transferase</keyword>
<name>A0A7S2IGZ9_9EUKA</name>
<dbReference type="PROSITE" id="PS51186">
    <property type="entry name" value="GNAT"/>
    <property type="match status" value="1"/>
</dbReference>
<protein>
    <recommendedName>
        <fullName evidence="3">N-acetyltransferase domain-containing protein</fullName>
    </recommendedName>
</protein>
<dbReference type="InterPro" id="IPR029063">
    <property type="entry name" value="SAM-dependent_MTases_sf"/>
</dbReference>
<dbReference type="GO" id="GO:0008757">
    <property type="term" value="F:S-adenosylmethionine-dependent methyltransferase activity"/>
    <property type="evidence" value="ECO:0007669"/>
    <property type="project" value="InterPro"/>
</dbReference>
<proteinExistence type="predicted"/>
<dbReference type="SUPFAM" id="SSF53335">
    <property type="entry name" value="S-adenosyl-L-methionine-dependent methyltransferases"/>
    <property type="match status" value="1"/>
</dbReference>
<feature type="domain" description="N-acetyltransferase" evidence="3">
    <location>
        <begin position="1"/>
        <end position="122"/>
    </location>
</feature>
<dbReference type="CDD" id="cd04301">
    <property type="entry name" value="NAT_SF"/>
    <property type="match status" value="1"/>
</dbReference>
<dbReference type="InterPro" id="IPR000182">
    <property type="entry name" value="GNAT_dom"/>
</dbReference>
<dbReference type="Pfam" id="PF08241">
    <property type="entry name" value="Methyltransf_11"/>
    <property type="match status" value="1"/>
</dbReference>
<dbReference type="Gene3D" id="3.40.630.30">
    <property type="match status" value="2"/>
</dbReference>
<dbReference type="SUPFAM" id="SSF55729">
    <property type="entry name" value="Acyl-CoA N-acyltransferases (Nat)"/>
    <property type="match status" value="2"/>
</dbReference>
<reference evidence="4" key="1">
    <citation type="submission" date="2021-01" db="EMBL/GenBank/DDBJ databases">
        <authorList>
            <person name="Corre E."/>
            <person name="Pelletier E."/>
            <person name="Niang G."/>
            <person name="Scheremetjew M."/>
            <person name="Finn R."/>
            <person name="Kale V."/>
            <person name="Holt S."/>
            <person name="Cochrane G."/>
            <person name="Meng A."/>
            <person name="Brown T."/>
            <person name="Cohen L."/>
        </authorList>
    </citation>
    <scope>NUCLEOTIDE SEQUENCE</scope>
    <source>
        <strain evidence="4">UTEX LB 985</strain>
    </source>
</reference>
<evidence type="ECO:0000313" key="4">
    <source>
        <dbReference type="EMBL" id="CAD9518715.1"/>
    </source>
</evidence>
<dbReference type="Pfam" id="PF00583">
    <property type="entry name" value="Acetyltransf_1"/>
    <property type="match status" value="1"/>
</dbReference>
<dbReference type="CDD" id="cd02440">
    <property type="entry name" value="AdoMet_MTases"/>
    <property type="match status" value="1"/>
</dbReference>
<sequence>MVTYIVEARKKLNHQTFAAISSTGEVIGTAACQLWSGPMPLVTTHKIGTCWGVFVQPAARRHGVATALMRAVMNHWREIGCVSGVLICASEDARRIYERLGFGAGKVLLLNDLPTRKVQFIAPSSITVAPAGEEADIITARHLRSKWLESGLAESNLESDLEQRTFTFIAHARRTLEYQAFVARDGSGRVVGSASCQVWEGPGSNNHSWQRLIKIGVVWGLYVEPQNRKQGEAQLLEAVVARWKAINCTKGFVFACSGDDAALFTNAGFAPHNAMVVELHRASTPDSVTAACANLANDANYEGRALSPADLAFVETLRATADADITRSMSTSDLASLRLALPQMLEAALPNTPAGCQLKVAALAAQAKSGTFIDPNDNWFTRNVKRFGGGFDMLALTSQPGLLASKFDKLSDKYDQWSVGNRCTYYGWLARMMRAAPPQLRGPGAMGVDVACGVGLPGHMLRLCGFKGSMIGTDISPGMLSQARERRVYQHLTVANANEGLGFVEDRSVDLLVCMGAMELLNHGIVLAEFARMLKPTGRIWVSFQWEGATDEAGSIIQNPTEHQNVKGITLPQLTQELEATGFDMSTAIIEKSQAAFFTPSPKMDGSLLPVPYLYVAAGLRPGAV</sequence>
<dbReference type="GO" id="GO:0016747">
    <property type="term" value="F:acyltransferase activity, transferring groups other than amino-acyl groups"/>
    <property type="evidence" value="ECO:0007669"/>
    <property type="project" value="InterPro"/>
</dbReference>
<dbReference type="Gene3D" id="3.40.50.150">
    <property type="entry name" value="Vaccinia Virus protein VP39"/>
    <property type="match status" value="1"/>
</dbReference>
<evidence type="ECO:0000259" key="3">
    <source>
        <dbReference type="PROSITE" id="PS51186"/>
    </source>
</evidence>
<dbReference type="InterPro" id="IPR013216">
    <property type="entry name" value="Methyltransf_11"/>
</dbReference>
<evidence type="ECO:0000256" key="2">
    <source>
        <dbReference type="ARBA" id="ARBA00023315"/>
    </source>
</evidence>